<name>A0AAD5TDS8_9FUNG</name>
<gene>
    <name evidence="1" type="ORF">HDU87_007867</name>
</gene>
<organism evidence="1 2">
    <name type="scientific">Geranomyces variabilis</name>
    <dbReference type="NCBI Taxonomy" id="109894"/>
    <lineage>
        <taxon>Eukaryota</taxon>
        <taxon>Fungi</taxon>
        <taxon>Fungi incertae sedis</taxon>
        <taxon>Chytridiomycota</taxon>
        <taxon>Chytridiomycota incertae sedis</taxon>
        <taxon>Chytridiomycetes</taxon>
        <taxon>Spizellomycetales</taxon>
        <taxon>Powellomycetaceae</taxon>
        <taxon>Geranomyces</taxon>
    </lineage>
</organism>
<reference evidence="1" key="1">
    <citation type="submission" date="2020-05" db="EMBL/GenBank/DDBJ databases">
        <title>Phylogenomic resolution of chytrid fungi.</title>
        <authorList>
            <person name="Stajich J.E."/>
            <person name="Amses K."/>
            <person name="Simmons R."/>
            <person name="Seto K."/>
            <person name="Myers J."/>
            <person name="Bonds A."/>
            <person name="Quandt C.A."/>
            <person name="Barry K."/>
            <person name="Liu P."/>
            <person name="Grigoriev I."/>
            <person name="Longcore J.E."/>
            <person name="James T.Y."/>
        </authorList>
    </citation>
    <scope>NUCLEOTIDE SEQUENCE</scope>
    <source>
        <strain evidence="1">JEL0379</strain>
    </source>
</reference>
<evidence type="ECO:0000313" key="2">
    <source>
        <dbReference type="Proteomes" id="UP001212152"/>
    </source>
</evidence>
<evidence type="ECO:0000313" key="1">
    <source>
        <dbReference type="EMBL" id="KAJ3172363.1"/>
    </source>
</evidence>
<dbReference type="EMBL" id="JADGJQ010000078">
    <property type="protein sequence ID" value="KAJ3172363.1"/>
    <property type="molecule type" value="Genomic_DNA"/>
</dbReference>
<protein>
    <submittedName>
        <fullName evidence="1">Uncharacterized protein</fullName>
    </submittedName>
</protein>
<dbReference type="Proteomes" id="UP001212152">
    <property type="component" value="Unassembled WGS sequence"/>
</dbReference>
<keyword evidence="2" id="KW-1185">Reference proteome</keyword>
<dbReference type="AlphaFoldDB" id="A0AAD5TDS8"/>
<comment type="caution">
    <text evidence="1">The sequence shown here is derived from an EMBL/GenBank/DDBJ whole genome shotgun (WGS) entry which is preliminary data.</text>
</comment>
<sequence length="207" mass="22915">MLDPDCVHHRIALQTVQLSAHSTNHTAGAVHNVQGGLCQHFLVIPDPIFLVGPSDDRLGRTVGIESIHHAIERGLGKLGSKLEPLTGLNDEEIPDINEWIAVLRHNWTTLHPLAVLGQYRYRPSPHSQLTSRYIVTVDGNFGLVQYLADAEIASQLSNDLDLDEISDRLAERTHLSLETGEKINDVYAAHSEVQEGVGADWVVDWDD</sequence>
<proteinExistence type="predicted"/>
<accession>A0AAD5TDS8</accession>